<evidence type="ECO:0000259" key="3">
    <source>
        <dbReference type="Pfam" id="PF00294"/>
    </source>
</evidence>
<evidence type="ECO:0000313" key="5">
    <source>
        <dbReference type="Proteomes" id="UP001060919"/>
    </source>
</evidence>
<dbReference type="CDD" id="cd01172">
    <property type="entry name" value="RfaE_like"/>
    <property type="match status" value="1"/>
</dbReference>
<dbReference type="GO" id="GO:0033786">
    <property type="term" value="F:heptose-1-phosphate adenylyltransferase activity"/>
    <property type="evidence" value="ECO:0007669"/>
    <property type="project" value="TreeGrafter"/>
</dbReference>
<proteinExistence type="predicted"/>
<feature type="domain" description="Carbohydrate kinase PfkB" evidence="3">
    <location>
        <begin position="14"/>
        <end position="314"/>
    </location>
</feature>
<dbReference type="SUPFAM" id="SSF53613">
    <property type="entry name" value="Ribokinase-like"/>
    <property type="match status" value="1"/>
</dbReference>
<dbReference type="PANTHER" id="PTHR46969">
    <property type="entry name" value="BIFUNCTIONAL PROTEIN HLDE"/>
    <property type="match status" value="1"/>
</dbReference>
<dbReference type="InterPro" id="IPR029056">
    <property type="entry name" value="Ribokinase-like"/>
</dbReference>
<reference evidence="4" key="1">
    <citation type="submission" date="2022-09" db="EMBL/GenBank/DDBJ databases">
        <title>Aureispira anguillicida sp. nov., isolated from Leptocephalus of Japanese eel Anguilla japonica.</title>
        <authorList>
            <person name="Yuasa K."/>
            <person name="Mekata T."/>
            <person name="Ikunari K."/>
        </authorList>
    </citation>
    <scope>NUCLEOTIDE SEQUENCE</scope>
    <source>
        <strain evidence="4">EL160426</strain>
    </source>
</reference>
<evidence type="ECO:0000313" key="4">
    <source>
        <dbReference type="EMBL" id="BDS10501.1"/>
    </source>
</evidence>
<dbReference type="InterPro" id="IPR011913">
    <property type="entry name" value="RfaE_dom_I"/>
</dbReference>
<keyword evidence="2" id="KW-0418">Kinase</keyword>
<sequence>MKEISLETCFDDLNVLIIGDVILDHYLIGKVDRISPEAPVPVVLHEEEDYRLGGAANVALNIKAMGATPYLVSLVGDDLYGKQFVDLLTELSLKTAYLVKEQGRTTTCKTRILARNQHLLRYDHETTKPISAAIQQKIMDQIHLILQDEKIDVIVFQDYNKGLLTNELIRQVLDLAKKHQIKTLADPKKTNFLAYSGVDWFKPNLREINEGLNFSISEKAPQLAQLSEAASMLQKHLRNDYTLITLGAKGMYYAGREDSGLVATQERQVADVCGAGDTVISIVALGVAAALDVKKVLTLANIAGGQVCEKVGVVPIDKQALLDEYFNT</sequence>
<evidence type="ECO:0000256" key="1">
    <source>
        <dbReference type="ARBA" id="ARBA00022679"/>
    </source>
</evidence>
<dbReference type="InterPro" id="IPR011611">
    <property type="entry name" value="PfkB_dom"/>
</dbReference>
<organism evidence="4 5">
    <name type="scientific">Aureispira anguillae</name>
    <dbReference type="NCBI Taxonomy" id="2864201"/>
    <lineage>
        <taxon>Bacteria</taxon>
        <taxon>Pseudomonadati</taxon>
        <taxon>Bacteroidota</taxon>
        <taxon>Saprospiria</taxon>
        <taxon>Saprospirales</taxon>
        <taxon>Saprospiraceae</taxon>
        <taxon>Aureispira</taxon>
    </lineage>
</organism>
<protein>
    <submittedName>
        <fullName evidence="4">Bifunctional ADP-heptose synthase</fullName>
    </submittedName>
</protein>
<dbReference type="GO" id="GO:0005829">
    <property type="term" value="C:cytosol"/>
    <property type="evidence" value="ECO:0007669"/>
    <property type="project" value="TreeGrafter"/>
</dbReference>
<dbReference type="GO" id="GO:0033785">
    <property type="term" value="F:heptose 7-phosphate kinase activity"/>
    <property type="evidence" value="ECO:0007669"/>
    <property type="project" value="TreeGrafter"/>
</dbReference>
<accession>A0A915YCF8</accession>
<dbReference type="InterPro" id="IPR002173">
    <property type="entry name" value="Carboh/pur_kinase_PfkB_CS"/>
</dbReference>
<dbReference type="AlphaFoldDB" id="A0A915YCF8"/>
<dbReference type="EMBL" id="AP026867">
    <property type="protein sequence ID" value="BDS10501.1"/>
    <property type="molecule type" value="Genomic_DNA"/>
</dbReference>
<dbReference type="Pfam" id="PF00294">
    <property type="entry name" value="PfkB"/>
    <property type="match status" value="1"/>
</dbReference>
<dbReference type="PANTHER" id="PTHR46969:SF1">
    <property type="entry name" value="BIFUNCTIONAL PROTEIN HLDE"/>
    <property type="match status" value="1"/>
</dbReference>
<dbReference type="PROSITE" id="PS00583">
    <property type="entry name" value="PFKB_KINASES_1"/>
    <property type="match status" value="1"/>
</dbReference>
<gene>
    <name evidence="4" type="ORF">AsAng_0012090</name>
</gene>
<keyword evidence="1" id="KW-0808">Transferase</keyword>
<dbReference type="GO" id="GO:0016773">
    <property type="term" value="F:phosphotransferase activity, alcohol group as acceptor"/>
    <property type="evidence" value="ECO:0007669"/>
    <property type="project" value="InterPro"/>
</dbReference>
<dbReference type="Proteomes" id="UP001060919">
    <property type="component" value="Chromosome"/>
</dbReference>
<dbReference type="RefSeq" id="WP_264791806.1">
    <property type="nucleotide sequence ID" value="NZ_AP026867.1"/>
</dbReference>
<evidence type="ECO:0000256" key="2">
    <source>
        <dbReference type="ARBA" id="ARBA00022777"/>
    </source>
</evidence>
<name>A0A915YCF8_9BACT</name>
<keyword evidence="5" id="KW-1185">Reference proteome</keyword>
<dbReference type="Gene3D" id="3.40.1190.20">
    <property type="match status" value="1"/>
</dbReference>
<dbReference type="KEGG" id="aup:AsAng_0012090"/>